<feature type="coiled-coil region" evidence="4">
    <location>
        <begin position="2245"/>
        <end position="2279"/>
    </location>
</feature>
<sequence length="3152" mass="363326">MSVATNFENQSHDSKNIYSTLLIELEKARHQFPSEFPEQIDVLETVDDNVNTQWEERLREAKEGYNGARIVLIPYYLGHSHWIGIVLEFEANEEIKRAEFIDPVKGSQFNPGTLQKRFAKIYSNTILLSKNLQKHDDYKQSATVTVHNLIEATKLVRSRDETSMSTDLPYYQTSHGQITNISTSMLVQGNHSELYPSKYLSSGECDILSYKGSLDTSVKVPTSEQPITSYENSFINIVSETKGEFTDVDDKEPSENELYEELKRKLQDGLFAYDIQNQNELEQRIKDKKEEIQSLASEGKQQSVKKRKQSLSELEELQSLVVKIKVLQPLQSDDSDELLKKELRDGLDGYDLKDTEELKQRIIQKKQEIQSLEKEKKYKIAQKRKDSLLELEQLQLLADKIKHTETVTPAEPSKLIIPSPNVMTEQVVINDSSVGECPVTEENVKNLYSDFFSIPLCAERSIISLLFYVSLKLVRKPIVDDHSIDVPVDIETAISKELECLDNRVKLEEIEFLKVCYSSKEATANVKNGNWKDVSTLMKKMLKEVRPLDIQELFRLVDKTNDAADLIKNKDLMLFLGGTGSGKSTTIHFLSGSKMIEQEIAGLNHIAPSEIRNHQLLKITTTPFTESETRYIIPVTVNFKDVGAFADGSIILCDSPGFEDTSGAEVDIANGLGIVKAIKGCKSVKPIILNSSKSIGDKCEGLKKLTYVLVGMIPNIQDHIKAFSYIFTKYTQKEGKTIHAYLVDINNKLKDEEKSDISYTIVLKDMLIKTRKDPLVLDPINDNPGEILDELAGGNFISHPEEVFRFSITEKSKTVVHEQVRRDQSTILSAIKRSEYEFIKYKLDRLKRLSKLLDQEYIERIYQECVRDVNKHLSDEYQEGTSAITRSIMNQIILNDEDIEQYQTRIKHAKAAEELRKEHLGKDTVHNSAFIQYLNRQIDLMLDSLKEKDISDPSVKTSLDKIKRLSNSFHDLDCKKYQTIRQLFADRVELVINTFKKSVLSNDFDATARDLTKLFDAITILQGHLESTDLEMKYVESKNYFINYLNDSTDKLNLIFNQEKLEKNDIDSLNSCVCMLKSADQTFVLQPHISKEVITKIYDSLIFKIVNYAEGIIKKINTELKNENAFHTLEKYMTELDSIRTISIIELRTTPVYCSTLEKLIAYVHEARRVIEEQLRILFRREGKVNYDILIKCHSSLKSAEWLEKYRSGVYSDVVNNVEQQLIQHVKALQESVMEANLDLDNVDKIELAYKLVSEINEMKSIEKLVIDVSECINEVNSWFMSVTNDVFTIIKNTFNIEKWKEQGCQTLDFIKIEKAFSYLGVCKKIRLLFKSECMSVSNSLEEFIRYYSNFIQNEMENYFESIKQFKGENKEEVFEKARLFARRLRELSEIKSTYSRIFSCFSNKTVMEEWQNELSNYVTELAEEMKKFSVFQRTESLSTSLIIAKALSKLDIFLSNKKYINIYNTYQDKFLLQTSDINKRVIKAIKKTDYEQVAIEMTALQSLTDIGEHFFQQTKRSLTVGLDNLIEETKSQAIMLGNNIEKEEIKLIIDNCKRLQNAKQFVSNYLTKPESINKCIEEVKNLIEERIKQFLEGVEALVTINNFSQADKKIDLIIVVGNLLKSDCIIDVSGQIEKLKKCLNDVVLIDVVKKYSEMDISGYTLNPPKDIFAKFGEMNNTNPIYHRALDDIKKAIFDKMREELRNAKLARPLNPENIYIRNFESAVKHLPGTMTNALEIELKHCTDDIDRLIRDNETNSDKAFKSGDLKEIKAVLEEYKTTPGMQSYVNKGRDIVLKQTQEIASKISHCFEKNDIVQALDEVKKLYDYKVELDNIVVEIREICSEVRLRIKSAFQNALNYFMGRFLNSKISVVTNEVIDDAEKSFICLIEFMKFEYEHRGQSIVTNMLPENFKENVAIIIKRIPEYFNEHQKKYKDALDELDVTSLKESLDRTRQWDSLFTKMKVYDSMHSTNDPSMNTIVKAVTEVILYPQMQEVVADKIQELRNELVSQELINKDTKEYEKQRNEFYKKLNEKFLILNKAKIFDNYNININVNKLEQECLESLKKKITDICSFLDIFVEKFLSDFNSIEPDYKKFTLYYNNLVSFDEEMKVKDFEICNRIEQIEERIFKKIHSWENVIQSGTTIDNIASSLINIKRASRDIVPFRKRIDERIDKAINHYKSIRKESGDIGKLGTILNLDKTGIGQSIISEHKAFEGYARSIFNEKTQRHGIDYVLSNLRGDLIDKDQLKKRYDEFHNLYKDLIEENLKTKLELQKLISNIKLIAGNIKQTSDTFEWDAGIRTKIPKLAAHIFALWTLQNATHYFEADDVGNRDAYLLQPHAAQIISIFRMLGIGDEKEELKNNLVQIRTGEGKSVTLGVIACILALLGFDVCCTCYSEYLSQRDYTSFLVLFDSLGLVQYIRYGTFNRLCEDVINENGVVRETIEQLVSSNLNVAIKNSQQIKRSKILLIDEVDVFFSKDFYGNIYTPAASLRDPTITSLVNFIWTHRKSKLNLSKVKTSSEYTACCTRFPNWESLIQEAIKDMLFDINNFESHGYIVNQGQIGYKEQDNIMYNVVYGYKTLFAYYYEYENENIKENILEENISIKIKCGSFSYAEIPPEFRFIMGVTGTLETLSDPEKGIVKNVYKIGTNTYTPSVFGKNNLSFTEKDDIKIENRDDYFNVIRKEIDDRLVGKSSEKRAVLVFFESKQKLKEFYESKALEPIKECVTYLTEELEEEEKESLIKRATTSGQITLFTRTFGRGTDFICHDQNVLASGGAHVIQTFLSEEISEEVQIKGRTARQGDNGSYSMILLESDLEKFLIQKDNIEDVKKGKGILVRIADKLTANKTYDTVYDLLNCKRTDLFKTQYTADTKYVELAKERHVIAKKFLASLADGDMKSVTTFLIEENKGVEEVPSSRTVCLMDATGSMSHLLHKCKNTVNIMFERASEILKDNNIKADSFQIQFVVYRNYNSTEDKILQSSPWEIKPDNLRAFMNTIEVDGGWGNEAIEIGLWHANKENERENITQVILIGDAPPNTEVEVKNKRAKNGENYWQQTKFAQSTYYEDELAKLISNNIPVHAFYVEKNAEATFRAIATKTEGRCEELDINSDSGAEMLADLVTEEVLRNIGGDTRGNELVDAYRKKFNKLFQ</sequence>
<dbReference type="GO" id="GO:0006886">
    <property type="term" value="P:intracellular protein transport"/>
    <property type="evidence" value="ECO:0007669"/>
    <property type="project" value="InterPro"/>
</dbReference>
<keyword evidence="8" id="KW-1185">Reference proteome</keyword>
<name>A0A813UP67_9BILA</name>
<reference evidence="6" key="1">
    <citation type="submission" date="2021-02" db="EMBL/GenBank/DDBJ databases">
        <authorList>
            <person name="Nowell W R."/>
        </authorList>
    </citation>
    <scope>NUCLEOTIDE SEQUENCE</scope>
</reference>
<dbReference type="EMBL" id="CAJNOM010000023">
    <property type="protein sequence ID" value="CAF0828775.1"/>
    <property type="molecule type" value="Genomic_DNA"/>
</dbReference>
<evidence type="ECO:0000256" key="1">
    <source>
        <dbReference type="ARBA" id="ARBA00022490"/>
    </source>
</evidence>
<keyword evidence="4" id="KW-0175">Coiled coil</keyword>
<comment type="caution">
    <text evidence="6">The sequence shown here is derived from an EMBL/GenBank/DDBJ whole genome shotgun (WGS) entry which is preliminary data.</text>
</comment>
<keyword evidence="2" id="KW-0653">Protein transport</keyword>
<dbReference type="InterPro" id="IPR000185">
    <property type="entry name" value="SecA"/>
</dbReference>
<protein>
    <recommendedName>
        <fullName evidence="5">SecA family profile domain-containing protein</fullName>
    </recommendedName>
</protein>
<organism evidence="6 8">
    <name type="scientific">Adineta steineri</name>
    <dbReference type="NCBI Taxonomy" id="433720"/>
    <lineage>
        <taxon>Eukaryota</taxon>
        <taxon>Metazoa</taxon>
        <taxon>Spiralia</taxon>
        <taxon>Gnathifera</taxon>
        <taxon>Rotifera</taxon>
        <taxon>Eurotatoria</taxon>
        <taxon>Bdelloidea</taxon>
        <taxon>Adinetida</taxon>
        <taxon>Adinetidae</taxon>
        <taxon>Adineta</taxon>
    </lineage>
</organism>
<evidence type="ECO:0000313" key="8">
    <source>
        <dbReference type="Proteomes" id="UP000663832"/>
    </source>
</evidence>
<dbReference type="PANTHER" id="PTHR30612">
    <property type="entry name" value="SECA INNER MEMBRANE COMPONENT OF SEC PROTEIN SECRETION SYSTEM"/>
    <property type="match status" value="1"/>
</dbReference>
<keyword evidence="1" id="KW-0963">Cytoplasm</keyword>
<evidence type="ECO:0000313" key="6">
    <source>
        <dbReference type="EMBL" id="CAF0828775.1"/>
    </source>
</evidence>
<gene>
    <name evidence="7" type="ORF">BJG266_LOCUS8785</name>
    <name evidence="6" type="ORF">QVE165_LOCUS5666</name>
</gene>
<dbReference type="Proteomes" id="UP000663877">
    <property type="component" value="Unassembled WGS sequence"/>
</dbReference>
<evidence type="ECO:0000313" key="7">
    <source>
        <dbReference type="EMBL" id="CAF0868834.1"/>
    </source>
</evidence>
<keyword evidence="2" id="KW-0813">Transport</keyword>
<dbReference type="GO" id="GO:0016020">
    <property type="term" value="C:membrane"/>
    <property type="evidence" value="ECO:0007669"/>
    <property type="project" value="InterPro"/>
</dbReference>
<proteinExistence type="predicted"/>
<evidence type="ECO:0000256" key="2">
    <source>
        <dbReference type="ARBA" id="ARBA00022927"/>
    </source>
</evidence>
<dbReference type="Gene3D" id="3.40.50.300">
    <property type="entry name" value="P-loop containing nucleotide triphosphate hydrolases"/>
    <property type="match status" value="3"/>
</dbReference>
<dbReference type="GO" id="GO:0005524">
    <property type="term" value="F:ATP binding"/>
    <property type="evidence" value="ECO:0007669"/>
    <property type="project" value="InterPro"/>
</dbReference>
<dbReference type="Proteomes" id="UP000663832">
    <property type="component" value="Unassembled WGS sequence"/>
</dbReference>
<dbReference type="InterPro" id="IPR011115">
    <property type="entry name" value="SecA_DEAD"/>
</dbReference>
<dbReference type="InterPro" id="IPR027417">
    <property type="entry name" value="P-loop_NTPase"/>
</dbReference>
<dbReference type="GO" id="GO:0017038">
    <property type="term" value="P:protein import"/>
    <property type="evidence" value="ECO:0007669"/>
    <property type="project" value="InterPro"/>
</dbReference>
<evidence type="ECO:0000256" key="3">
    <source>
        <dbReference type="ARBA" id="ARBA00023010"/>
    </source>
</evidence>
<dbReference type="InterPro" id="IPR001650">
    <property type="entry name" value="Helicase_C-like"/>
</dbReference>
<dbReference type="OrthoDB" id="2386367at2759"/>
<keyword evidence="3" id="KW-0811">Translocation</keyword>
<feature type="domain" description="SecA family profile" evidence="5">
    <location>
        <begin position="2255"/>
        <end position="2843"/>
    </location>
</feature>
<accession>A0A813UP67</accession>
<dbReference type="PANTHER" id="PTHR30612:SF0">
    <property type="entry name" value="CHLOROPLAST PROTEIN-TRANSPORTING ATPASE"/>
    <property type="match status" value="1"/>
</dbReference>
<dbReference type="Gene3D" id="3.40.50.410">
    <property type="entry name" value="von Willebrand factor, type A domain"/>
    <property type="match status" value="1"/>
</dbReference>
<dbReference type="Pfam" id="PF07517">
    <property type="entry name" value="SecA_DEAD"/>
    <property type="match status" value="1"/>
</dbReference>
<evidence type="ECO:0000256" key="4">
    <source>
        <dbReference type="SAM" id="Coils"/>
    </source>
</evidence>
<dbReference type="InterPro" id="IPR036465">
    <property type="entry name" value="vWFA_dom_sf"/>
</dbReference>
<evidence type="ECO:0000259" key="5">
    <source>
        <dbReference type="PROSITE" id="PS51196"/>
    </source>
</evidence>
<dbReference type="PROSITE" id="PS51196">
    <property type="entry name" value="SECA_MOTOR_DEAD"/>
    <property type="match status" value="1"/>
</dbReference>
<dbReference type="Pfam" id="PF00271">
    <property type="entry name" value="Helicase_C"/>
    <property type="match status" value="1"/>
</dbReference>
<dbReference type="SUPFAM" id="SSF52540">
    <property type="entry name" value="P-loop containing nucleoside triphosphate hydrolases"/>
    <property type="match status" value="3"/>
</dbReference>
<dbReference type="EMBL" id="CAJNOI010000028">
    <property type="protein sequence ID" value="CAF0868834.1"/>
    <property type="molecule type" value="Genomic_DNA"/>
</dbReference>
<dbReference type="GO" id="GO:0006605">
    <property type="term" value="P:protein targeting"/>
    <property type="evidence" value="ECO:0007669"/>
    <property type="project" value="InterPro"/>
</dbReference>
<dbReference type="SUPFAM" id="SSF53300">
    <property type="entry name" value="vWA-like"/>
    <property type="match status" value="1"/>
</dbReference>
<dbReference type="InterPro" id="IPR014018">
    <property type="entry name" value="SecA_motor_DEAD"/>
</dbReference>